<keyword evidence="2" id="KW-0472">Membrane</keyword>
<feature type="transmembrane region" description="Helical" evidence="2">
    <location>
        <begin position="16"/>
        <end position="37"/>
    </location>
</feature>
<reference evidence="3 4" key="2">
    <citation type="submission" date="2011-11" db="EMBL/GenBank/DDBJ databases">
        <authorList>
            <consortium name="US DOE Joint Genome Institute"/>
            <person name="Lucas S."/>
            <person name="Han J."/>
            <person name="Lapidus A."/>
            <person name="Cheng J.-F."/>
            <person name="Goodwin L."/>
            <person name="Pitluck S."/>
            <person name="Peters L."/>
            <person name="Ovchinnikova G."/>
            <person name="Zhang X."/>
            <person name="Detter J.C."/>
            <person name="Han C."/>
            <person name="Tapia R."/>
            <person name="Land M."/>
            <person name="Hauser L."/>
            <person name="Kyrpides N."/>
            <person name="Ivanova N."/>
            <person name="Pagani I."/>
            <person name="Vogl K."/>
            <person name="Liu Z."/>
            <person name="Overmann J."/>
            <person name="Frigaard N.-U."/>
            <person name="Bryant D."/>
            <person name="Woyke T."/>
        </authorList>
    </citation>
    <scope>NUCLEOTIDE SEQUENCE [LARGE SCALE GENOMIC DNA]</scope>
    <source>
        <strain evidence="3 4">970</strain>
    </source>
</reference>
<evidence type="ECO:0000313" key="4">
    <source>
        <dbReference type="Proteomes" id="UP000002964"/>
    </source>
</evidence>
<protein>
    <submittedName>
        <fullName evidence="3">Putative membrane protein</fullName>
    </submittedName>
</protein>
<feature type="transmembrane region" description="Helical" evidence="2">
    <location>
        <begin position="109"/>
        <end position="128"/>
    </location>
</feature>
<dbReference type="HOGENOM" id="CLU_032303_1_1_6"/>
<dbReference type="AlphaFoldDB" id="H8Z6N4"/>
<keyword evidence="4" id="KW-1185">Reference proteome</keyword>
<evidence type="ECO:0000256" key="1">
    <source>
        <dbReference type="SAM" id="MobiDB-lite"/>
    </source>
</evidence>
<keyword evidence="2" id="KW-0812">Transmembrane</keyword>
<dbReference type="OrthoDB" id="2955631at2"/>
<dbReference type="EMBL" id="JH603170">
    <property type="protein sequence ID" value="EIC20750.1"/>
    <property type="molecule type" value="Genomic_DNA"/>
</dbReference>
<evidence type="ECO:0000313" key="3">
    <source>
        <dbReference type="EMBL" id="EIC20750.1"/>
    </source>
</evidence>
<feature type="region of interest" description="Disordered" evidence="1">
    <location>
        <begin position="187"/>
        <end position="231"/>
    </location>
</feature>
<sequence>MITKLQHAWQSMRSSFWFVPALMVVDAVVLAIVLITLDTNIDLHLAARWPLIFGTGAAGARGLLTTVASSMITVAGLVFSITLVALSLTSSQYSSRVIRNFMRDRVNQWVLGVFLGIFAYCLVVLRTIREGGAIEFVPSLAVLTGLLLAFVGIGVLIHFIHHIATSIQASSIVAKAAQETLAAVDKLFPPPPDKCDHEDKDGRVGENKKKRNHENGEGGCNEGKDEDGDQALDDDLADRLARQPWSPVPARKTGYIERVNADALLDVARSLDSILRMEHGVGDFVVEDTPLVSLLDSAELNETTTDKLNAAFVISSQRTVEQDVAFGIRQIVDIALKALSPGINDTTTAVMCVDYLAAIMTRLTARRIGTGHGLDQGVVRVIACGQSFESLLSEAFDQIRQDAETNVAILLRLLGALETIADLTASRDRRWLLREKVEEIAEAAERNIVAPHDRTHLARRLTQARAALDRRRSAP</sequence>
<proteinExistence type="predicted"/>
<evidence type="ECO:0000256" key="2">
    <source>
        <dbReference type="SAM" id="Phobius"/>
    </source>
</evidence>
<organism evidence="3 4">
    <name type="scientific">Thiorhodovibrio frisius</name>
    <dbReference type="NCBI Taxonomy" id="631362"/>
    <lineage>
        <taxon>Bacteria</taxon>
        <taxon>Pseudomonadati</taxon>
        <taxon>Pseudomonadota</taxon>
        <taxon>Gammaproteobacteria</taxon>
        <taxon>Chromatiales</taxon>
        <taxon>Chromatiaceae</taxon>
        <taxon>Thiorhodovibrio</taxon>
    </lineage>
</organism>
<feature type="compositionally biased region" description="Basic and acidic residues" evidence="1">
    <location>
        <begin position="193"/>
        <end position="207"/>
    </location>
</feature>
<dbReference type="STRING" id="631362.Thi970DRAFT_04406"/>
<keyword evidence="2" id="KW-1133">Transmembrane helix</keyword>
<accession>H8Z6N4</accession>
<dbReference type="Proteomes" id="UP000002964">
    <property type="component" value="Unassembled WGS sequence"/>
</dbReference>
<reference evidence="4" key="1">
    <citation type="submission" date="2011-06" db="EMBL/GenBank/DDBJ databases">
        <authorList>
            <consortium name="US DOE Joint Genome Institute (JGI-PGF)"/>
            <person name="Lucas S."/>
            <person name="Han J."/>
            <person name="Lapidus A."/>
            <person name="Cheng J.-F."/>
            <person name="Goodwin L."/>
            <person name="Pitluck S."/>
            <person name="Peters L."/>
            <person name="Land M.L."/>
            <person name="Hauser L."/>
            <person name="Vogl K."/>
            <person name="Liu Z."/>
            <person name="Overmann J."/>
            <person name="Frigaard N.-U."/>
            <person name="Bryant D.A."/>
            <person name="Woyke T.J."/>
        </authorList>
    </citation>
    <scope>NUCLEOTIDE SEQUENCE [LARGE SCALE GENOMIC DNA]</scope>
    <source>
        <strain evidence="4">970</strain>
    </source>
</reference>
<gene>
    <name evidence="3" type="ORF">Thi970DRAFT_04406</name>
</gene>
<name>H8Z6N4_9GAMM</name>
<feature type="transmembrane region" description="Helical" evidence="2">
    <location>
        <begin position="67"/>
        <end position="88"/>
    </location>
</feature>
<dbReference type="eggNOG" id="COG4325">
    <property type="taxonomic scope" value="Bacteria"/>
</dbReference>
<dbReference type="Pfam" id="PF10011">
    <property type="entry name" value="DUF2254"/>
    <property type="match status" value="1"/>
</dbReference>
<feature type="transmembrane region" description="Helical" evidence="2">
    <location>
        <begin position="140"/>
        <end position="160"/>
    </location>
</feature>
<dbReference type="InterPro" id="IPR018723">
    <property type="entry name" value="DUF2254_membrane"/>
</dbReference>
<dbReference type="RefSeq" id="WP_009151153.1">
    <property type="nucleotide sequence ID" value="NZ_CP121471.1"/>
</dbReference>